<accession>A0A0W8EPQ5</accession>
<dbReference type="AlphaFoldDB" id="A0A0W8EPQ5"/>
<reference evidence="1" key="1">
    <citation type="journal article" date="2015" name="Proc. Natl. Acad. Sci. U.S.A.">
        <title>Networks of energetic and metabolic interactions define dynamics in microbial communities.</title>
        <authorList>
            <person name="Embree M."/>
            <person name="Liu J.K."/>
            <person name="Al-Bassam M.M."/>
            <person name="Zengler K."/>
        </authorList>
    </citation>
    <scope>NUCLEOTIDE SEQUENCE</scope>
</reference>
<protein>
    <submittedName>
        <fullName evidence="1">Uncharacterized protein</fullName>
    </submittedName>
</protein>
<gene>
    <name evidence="1" type="ORF">ASZ90_016541</name>
</gene>
<proteinExistence type="predicted"/>
<dbReference type="EMBL" id="LNQE01001738">
    <property type="protein sequence ID" value="KUG10543.1"/>
    <property type="molecule type" value="Genomic_DNA"/>
</dbReference>
<evidence type="ECO:0000313" key="1">
    <source>
        <dbReference type="EMBL" id="KUG10543.1"/>
    </source>
</evidence>
<name>A0A0W8EPQ5_9ZZZZ</name>
<comment type="caution">
    <text evidence="1">The sequence shown here is derived from an EMBL/GenBank/DDBJ whole genome shotgun (WGS) entry which is preliminary data.</text>
</comment>
<organism evidence="1">
    <name type="scientific">hydrocarbon metagenome</name>
    <dbReference type="NCBI Taxonomy" id="938273"/>
    <lineage>
        <taxon>unclassified sequences</taxon>
        <taxon>metagenomes</taxon>
        <taxon>ecological metagenomes</taxon>
    </lineage>
</organism>
<sequence>MFFGFAAKAYRHTRGTGPIAEPDPAYLRLIQYRRDRSGTLDLLPDSSHSAIFREDPMTFRDRGEQSDEPV</sequence>